<dbReference type="AlphaFoldDB" id="A0AAD6U643"/>
<gene>
    <name evidence="2" type="ORF">B0H15DRAFT_357780</name>
</gene>
<proteinExistence type="predicted"/>
<evidence type="ECO:0000256" key="1">
    <source>
        <dbReference type="SAM" id="MobiDB-lite"/>
    </source>
</evidence>
<accession>A0AAD6U643</accession>
<name>A0AAD6U643_9AGAR</name>
<feature type="compositionally biased region" description="Basic residues" evidence="1">
    <location>
        <begin position="88"/>
        <end position="99"/>
    </location>
</feature>
<evidence type="ECO:0000313" key="2">
    <source>
        <dbReference type="EMBL" id="KAJ7086098.1"/>
    </source>
</evidence>
<sequence>MHGSEPGDREERPILVTIAGLRVEEAGKAMPRCSIITTLVRRTTCQVRRSRQSRPSALSRSRRCRQRAHTHLRYVLARGPRTNATATPRRRLGGHRGRRGGSQAGRHGRRCRTRHGRSRSTWRRQRRMRVIAQSRGAAGARWCSEEQSGHGGDIYMVAHTYTAIGGYMAWPRGMSLFKVPRGRAGVDTVSLHTQEWITKPANLRRSVSGSRRERAARQDCC</sequence>
<evidence type="ECO:0000313" key="3">
    <source>
        <dbReference type="Proteomes" id="UP001222325"/>
    </source>
</evidence>
<reference evidence="2" key="1">
    <citation type="submission" date="2023-03" db="EMBL/GenBank/DDBJ databases">
        <title>Massive genome expansion in bonnet fungi (Mycena s.s.) driven by repeated elements and novel gene families across ecological guilds.</title>
        <authorList>
            <consortium name="Lawrence Berkeley National Laboratory"/>
            <person name="Harder C.B."/>
            <person name="Miyauchi S."/>
            <person name="Viragh M."/>
            <person name="Kuo A."/>
            <person name="Thoen E."/>
            <person name="Andreopoulos B."/>
            <person name="Lu D."/>
            <person name="Skrede I."/>
            <person name="Drula E."/>
            <person name="Henrissat B."/>
            <person name="Morin E."/>
            <person name="Kohler A."/>
            <person name="Barry K."/>
            <person name="LaButti K."/>
            <person name="Morin E."/>
            <person name="Salamov A."/>
            <person name="Lipzen A."/>
            <person name="Mereny Z."/>
            <person name="Hegedus B."/>
            <person name="Baldrian P."/>
            <person name="Stursova M."/>
            <person name="Weitz H."/>
            <person name="Taylor A."/>
            <person name="Grigoriev I.V."/>
            <person name="Nagy L.G."/>
            <person name="Martin F."/>
            <person name="Kauserud H."/>
        </authorList>
    </citation>
    <scope>NUCLEOTIDE SEQUENCE</scope>
    <source>
        <strain evidence="2">CBHHK173m</strain>
    </source>
</reference>
<comment type="caution">
    <text evidence="2">The sequence shown here is derived from an EMBL/GenBank/DDBJ whole genome shotgun (WGS) entry which is preliminary data.</text>
</comment>
<dbReference type="EMBL" id="JARJCN010000032">
    <property type="protein sequence ID" value="KAJ7086098.1"/>
    <property type="molecule type" value="Genomic_DNA"/>
</dbReference>
<protein>
    <submittedName>
        <fullName evidence="2">Uncharacterized protein</fullName>
    </submittedName>
</protein>
<organism evidence="2 3">
    <name type="scientific">Mycena belliarum</name>
    <dbReference type="NCBI Taxonomy" id="1033014"/>
    <lineage>
        <taxon>Eukaryota</taxon>
        <taxon>Fungi</taxon>
        <taxon>Dikarya</taxon>
        <taxon>Basidiomycota</taxon>
        <taxon>Agaricomycotina</taxon>
        <taxon>Agaricomycetes</taxon>
        <taxon>Agaricomycetidae</taxon>
        <taxon>Agaricales</taxon>
        <taxon>Marasmiineae</taxon>
        <taxon>Mycenaceae</taxon>
        <taxon>Mycena</taxon>
    </lineage>
</organism>
<keyword evidence="3" id="KW-1185">Reference proteome</keyword>
<dbReference type="Proteomes" id="UP001222325">
    <property type="component" value="Unassembled WGS sequence"/>
</dbReference>
<feature type="compositionally biased region" description="Basic residues" evidence="1">
    <location>
        <begin position="106"/>
        <end position="124"/>
    </location>
</feature>
<feature type="region of interest" description="Disordered" evidence="1">
    <location>
        <begin position="80"/>
        <end position="124"/>
    </location>
</feature>